<proteinExistence type="predicted"/>
<dbReference type="OrthoDB" id="546981at2759"/>
<feature type="region of interest" description="Disordered" evidence="1">
    <location>
        <begin position="170"/>
        <end position="212"/>
    </location>
</feature>
<feature type="compositionally biased region" description="Polar residues" evidence="1">
    <location>
        <begin position="184"/>
        <end position="195"/>
    </location>
</feature>
<dbReference type="Proteomes" id="UP000232323">
    <property type="component" value="Unassembled WGS sequence"/>
</dbReference>
<dbReference type="Gene3D" id="3.40.50.1820">
    <property type="entry name" value="alpha/beta hydrolase"/>
    <property type="match status" value="2"/>
</dbReference>
<keyword evidence="3" id="KW-1185">Reference proteome</keyword>
<dbReference type="PANTHER" id="PTHR33428">
    <property type="entry name" value="CHLOROPHYLLASE-2, CHLOROPLASTIC"/>
    <property type="match status" value="1"/>
</dbReference>
<evidence type="ECO:0000313" key="3">
    <source>
        <dbReference type="Proteomes" id="UP000232323"/>
    </source>
</evidence>
<feature type="compositionally biased region" description="Low complexity" evidence="1">
    <location>
        <begin position="198"/>
        <end position="212"/>
    </location>
</feature>
<dbReference type="PANTHER" id="PTHR33428:SF14">
    <property type="entry name" value="CARBOXYLESTERASE TYPE B DOMAIN-CONTAINING PROTEIN"/>
    <property type="match status" value="1"/>
</dbReference>
<dbReference type="InterPro" id="IPR029058">
    <property type="entry name" value="AB_hydrolase_fold"/>
</dbReference>
<organism evidence="2 3">
    <name type="scientific">Chlamydomonas eustigma</name>
    <dbReference type="NCBI Taxonomy" id="1157962"/>
    <lineage>
        <taxon>Eukaryota</taxon>
        <taxon>Viridiplantae</taxon>
        <taxon>Chlorophyta</taxon>
        <taxon>core chlorophytes</taxon>
        <taxon>Chlorophyceae</taxon>
        <taxon>CS clade</taxon>
        <taxon>Chlamydomonadales</taxon>
        <taxon>Chlamydomonadaceae</taxon>
        <taxon>Chlamydomonas</taxon>
    </lineage>
</organism>
<evidence type="ECO:0000256" key="1">
    <source>
        <dbReference type="SAM" id="MobiDB-lite"/>
    </source>
</evidence>
<dbReference type="STRING" id="1157962.A0A250WSE4"/>
<evidence type="ECO:0000313" key="2">
    <source>
        <dbReference type="EMBL" id="GAX73767.1"/>
    </source>
</evidence>
<dbReference type="AlphaFoldDB" id="A0A250WSE4"/>
<gene>
    <name evidence="2" type="ORF">CEUSTIGMA_g1218.t1</name>
</gene>
<protein>
    <recommendedName>
        <fullName evidence="4">Chlorophyllase</fullName>
    </recommendedName>
</protein>
<dbReference type="SUPFAM" id="SSF53474">
    <property type="entry name" value="alpha/beta-Hydrolases"/>
    <property type="match status" value="1"/>
</dbReference>
<comment type="caution">
    <text evidence="2">The sequence shown here is derived from an EMBL/GenBank/DDBJ whole genome shotgun (WGS) entry which is preliminary data.</text>
</comment>
<accession>A0A250WSE4</accession>
<name>A0A250WSE4_9CHLO</name>
<reference evidence="2 3" key="1">
    <citation type="submission" date="2017-08" db="EMBL/GenBank/DDBJ databases">
        <title>Acidophilic green algal genome provides insights into adaptation to an acidic environment.</title>
        <authorList>
            <person name="Hirooka S."/>
            <person name="Hirose Y."/>
            <person name="Kanesaki Y."/>
            <person name="Higuchi S."/>
            <person name="Fujiwara T."/>
            <person name="Onuma R."/>
            <person name="Era A."/>
            <person name="Ohbayashi R."/>
            <person name="Uzuka A."/>
            <person name="Nozaki H."/>
            <person name="Yoshikawa H."/>
            <person name="Miyagishima S.Y."/>
        </authorList>
    </citation>
    <scope>NUCLEOTIDE SEQUENCE [LARGE SCALE GENOMIC DNA]</scope>
    <source>
        <strain evidence="2 3">NIES-2499</strain>
    </source>
</reference>
<evidence type="ECO:0008006" key="4">
    <source>
        <dbReference type="Google" id="ProtNLM"/>
    </source>
</evidence>
<sequence>MATLAPAKVSEQYIAPWQLIRGSLNFALPSSPDEAGSISGSSRRSFVMEVPIFLYLPTTTNKNRLGGHITTPLPPVVVFSPGLLVDPTAYASYYHSLAGQGYPVVTYAKPGESLTHPVDDVSSQQLLRAVMDWCQLQSEEMDWFQLQSEEMRDPWPRCTKGEARVTVPMTVGMNSQSGPPPYPNSSGQPSHQTADPVSMTSSPSTESHISSRSIEVTEAKQPVNEFNSPQTAFCEKLSFVLSGHSRGGKISVLAAAEDHASGFDRVSGLMLLDPVDSSYESTAGPRFPSALPLLTGLTQLQEGDSDFNGALLYPAMNTMPVLIVGFGRNGDCVPPRSNYKSFLEAAASSKSLKPMITFALIKQAGHFSLLDELSFLQQSACSLGKVDKLVVQGLCQELTIQWLKALQELKLNLNPDFQARVTPLCLGYPSTCTTGYVTKIFLVPTYMH</sequence>
<dbReference type="EMBL" id="BEGY01000005">
    <property type="protein sequence ID" value="GAX73767.1"/>
    <property type="molecule type" value="Genomic_DNA"/>
</dbReference>